<evidence type="ECO:0000313" key="6">
    <source>
        <dbReference type="EMBL" id="KAK2181060.1"/>
    </source>
</evidence>
<accession>A0AAD9NSR7</accession>
<dbReference type="Gene3D" id="1.25.10.10">
    <property type="entry name" value="Leucine-rich Repeat Variant"/>
    <property type="match status" value="2"/>
</dbReference>
<dbReference type="GO" id="GO:0006397">
    <property type="term" value="P:mRNA processing"/>
    <property type="evidence" value="ECO:0007669"/>
    <property type="project" value="UniProtKB-KW"/>
</dbReference>
<dbReference type="GO" id="GO:0005847">
    <property type="term" value="C:mRNA cleavage and polyadenylation specificity factor complex"/>
    <property type="evidence" value="ECO:0007669"/>
    <property type="project" value="TreeGrafter"/>
</dbReference>
<protein>
    <recommendedName>
        <fullName evidence="5">Symplekin/Pta1 N-terminal domain-containing protein</fullName>
    </recommendedName>
</protein>
<sequence length="982" mass="109446">MDTESRRCTASQFFMEEEQSATESLSTYDRVVELLNQASLLQKDTQRVNNLKLVQELIVHKEPNLLDNFLDEMLAFQSDRSTDVKKTLVNFIEDACKKDPDILEKVIGNLCLMLGSDVVPVVKKVILTMATLYKVSLQWVCKAKKMSETIEQTWDYVNQMKRDIIEMIDSDNEGFRTHSIKFVEAVIIALSRKTPESIVPASSQIQVSLDQVPETHELLKVKKLEEEGEAALETLLGFMGSVHISSVNLMSCMGSVMSVCLCCSVNLMSCMGSVTSVCLCCSVNLMSCMGSVTSVCLCCSVNLMTCMGSVTTIARQRPQFMARVVQSFETLHVNLPPTLSKSQVASVRKNMKLHMLSLLRHPAAVDFHAQITTLLTDLGATQTEVMKAMPKEDVSRKRKAEEKQLAAKKAKVQQPDATPSREEEDDYGMTPFVGLGVSAPKPTESLKQTAIDISAEDLIHRLTPQNVADLVLLSMVMLPDTMPAQFQATYTPIAAAGTQAQIKHLSRLLATQLTAANLGKGYAEIQQQLKKQTAQQAEEDDVEVGTSPKHVIQTVVGVVVLGGSVPSDEFKKPPLPVLAQPPSVPRKTRAFKLSSVTQTLDRASMDTMALRALERILLSEKSGKSGEFASAQMKIATSLVAQFGGQLKDELQNFIFADLRNRAEIALAWIYQEYANFQGYNLVTASAEKPNVASYDECLTRLLNGLLERPDQREGLFSRLILEAPYITPNAIQVLKKYCQDETRIYLGMTTLKELIVKRPCMKLEFLDVLLDFTSHEKNDVRNTAIRVTKKLHERKDLEEPIERYALYYLKYLLQSQPPAELPTTIHVTGDAAGGSWTEDTIKLCLYLYLGLLPVNHKLIHELANVYTGTKPDIKRTILRVLETPVKGMGMDSPELLLLVDNCPKGAETLITRIIHILTDKDPHPPVLVDRVRDLYHKRVSDVRFLIPVLTGLSKVGPVSDVLLTYYFVLRPTNILLCVKSY</sequence>
<dbReference type="Pfam" id="PF11935">
    <property type="entry name" value="SYMPK_PTA1_N"/>
    <property type="match status" value="2"/>
</dbReference>
<gene>
    <name evidence="6" type="ORF">NP493_413g00016</name>
</gene>
<name>A0AAD9NSR7_RIDPI</name>
<comment type="caution">
    <text evidence="6">The sequence shown here is derived from an EMBL/GenBank/DDBJ whole genome shotgun (WGS) entry which is preliminary data.</text>
</comment>
<evidence type="ECO:0000256" key="1">
    <source>
        <dbReference type="ARBA" id="ARBA00004123"/>
    </source>
</evidence>
<dbReference type="SUPFAM" id="SSF48371">
    <property type="entry name" value="ARM repeat"/>
    <property type="match status" value="1"/>
</dbReference>
<evidence type="ECO:0000259" key="5">
    <source>
        <dbReference type="Pfam" id="PF11935"/>
    </source>
</evidence>
<feature type="domain" description="Symplekin/Pta1 N-terminal" evidence="5">
    <location>
        <begin position="298"/>
        <end position="397"/>
    </location>
</feature>
<reference evidence="6" key="1">
    <citation type="journal article" date="2023" name="Mol. Biol. Evol.">
        <title>Third-Generation Sequencing Reveals the Adaptive Role of the Epigenome in Three Deep-Sea Polychaetes.</title>
        <authorList>
            <person name="Perez M."/>
            <person name="Aroh O."/>
            <person name="Sun Y."/>
            <person name="Lan Y."/>
            <person name="Juniper S.K."/>
            <person name="Young C.R."/>
            <person name="Angers B."/>
            <person name="Qian P.Y."/>
        </authorList>
    </citation>
    <scope>NUCLEOTIDE SEQUENCE</scope>
    <source>
        <strain evidence="6">R07B-5</strain>
    </source>
</reference>
<dbReference type="PANTHER" id="PTHR15245">
    <property type="entry name" value="SYMPLEKIN-RELATED"/>
    <property type="match status" value="1"/>
</dbReference>
<keyword evidence="3" id="KW-0539">Nucleus</keyword>
<feature type="region of interest" description="Disordered" evidence="4">
    <location>
        <begin position="389"/>
        <end position="428"/>
    </location>
</feature>
<organism evidence="6 7">
    <name type="scientific">Ridgeia piscesae</name>
    <name type="common">Tubeworm</name>
    <dbReference type="NCBI Taxonomy" id="27915"/>
    <lineage>
        <taxon>Eukaryota</taxon>
        <taxon>Metazoa</taxon>
        <taxon>Spiralia</taxon>
        <taxon>Lophotrochozoa</taxon>
        <taxon>Annelida</taxon>
        <taxon>Polychaeta</taxon>
        <taxon>Sedentaria</taxon>
        <taxon>Canalipalpata</taxon>
        <taxon>Sabellida</taxon>
        <taxon>Siboglinidae</taxon>
        <taxon>Ridgeia</taxon>
    </lineage>
</organism>
<keyword evidence="7" id="KW-1185">Reference proteome</keyword>
<comment type="subcellular location">
    <subcellularLocation>
        <location evidence="1">Nucleus</location>
    </subcellularLocation>
</comment>
<evidence type="ECO:0000256" key="3">
    <source>
        <dbReference type="ARBA" id="ARBA00023242"/>
    </source>
</evidence>
<dbReference type="PANTHER" id="PTHR15245:SF20">
    <property type="entry name" value="SYMPLEKIN"/>
    <property type="match status" value="1"/>
</dbReference>
<dbReference type="AlphaFoldDB" id="A0AAD9NSR7"/>
<evidence type="ECO:0000313" key="7">
    <source>
        <dbReference type="Proteomes" id="UP001209878"/>
    </source>
</evidence>
<dbReference type="InterPro" id="IPR011989">
    <property type="entry name" value="ARM-like"/>
</dbReference>
<evidence type="ECO:0000256" key="2">
    <source>
        <dbReference type="ARBA" id="ARBA00022664"/>
    </source>
</evidence>
<dbReference type="InterPro" id="IPR032460">
    <property type="entry name" value="Symplekin/Pta1_N"/>
</dbReference>
<feature type="domain" description="Symplekin/Pta1 N-terminal" evidence="5">
    <location>
        <begin position="120"/>
        <end position="259"/>
    </location>
</feature>
<dbReference type="InterPro" id="IPR016024">
    <property type="entry name" value="ARM-type_fold"/>
</dbReference>
<evidence type="ECO:0000256" key="4">
    <source>
        <dbReference type="SAM" id="MobiDB-lite"/>
    </source>
</evidence>
<dbReference type="EMBL" id="JAODUO010000412">
    <property type="protein sequence ID" value="KAK2181060.1"/>
    <property type="molecule type" value="Genomic_DNA"/>
</dbReference>
<keyword evidence="2" id="KW-0507">mRNA processing</keyword>
<dbReference type="InterPro" id="IPR021850">
    <property type="entry name" value="Symplekin/Pta1"/>
</dbReference>
<feature type="compositionally biased region" description="Basic and acidic residues" evidence="4">
    <location>
        <begin position="389"/>
        <end position="405"/>
    </location>
</feature>
<dbReference type="Proteomes" id="UP001209878">
    <property type="component" value="Unassembled WGS sequence"/>
</dbReference>
<proteinExistence type="predicted"/>